<dbReference type="RefSeq" id="WP_013838508.1">
    <property type="nucleotide sequence ID" value="NC_015588.1"/>
</dbReference>
<dbReference type="HOGENOM" id="CLU_060471_3_0_11"/>
<evidence type="ECO:0000313" key="7">
    <source>
        <dbReference type="Proteomes" id="UP000009236"/>
    </source>
</evidence>
<dbReference type="InterPro" id="IPR011034">
    <property type="entry name" value="Formyl_transferase-like_C_sf"/>
</dbReference>
<evidence type="ECO:0000256" key="2">
    <source>
        <dbReference type="ARBA" id="ARBA00022763"/>
    </source>
</evidence>
<dbReference type="Gene3D" id="3.10.300.10">
    <property type="entry name" value="Methylpurine-DNA glycosylase (MPG)"/>
    <property type="match status" value="1"/>
</dbReference>
<dbReference type="Pfam" id="PF02245">
    <property type="entry name" value="Pur_DNA_glyco"/>
    <property type="match status" value="1"/>
</dbReference>
<accession>F6FT45</accession>
<evidence type="ECO:0000256" key="5">
    <source>
        <dbReference type="HAMAP-Rule" id="MF_00527"/>
    </source>
</evidence>
<sequence length="223" mass="24110">MVSAAVPEETPTPWQVPGRAWYVRDVHDVARDLLGAYVTRRTAQGDVTLRLTEVEAYAGAVDPASHAYRGRTERNRSMFGEPGRLYVYRHLGLHHCVNVVCGPPGTASAVLLRAGEVVDGVELARGRRTASGRCDSDRQIARGPARLTVALAIDRDDDGADVTDVAGAVVVHLPVAPLLRTIAQGPRVGVSGPGASAEEYPWRYWLVGEPTVSAYRPVARRVR</sequence>
<dbReference type="GO" id="GO:0003677">
    <property type="term" value="F:DNA binding"/>
    <property type="evidence" value="ECO:0007669"/>
    <property type="project" value="InterPro"/>
</dbReference>
<dbReference type="InterPro" id="IPR036995">
    <property type="entry name" value="MPG_sf"/>
</dbReference>
<evidence type="ECO:0000313" key="6">
    <source>
        <dbReference type="EMBL" id="AEG44116.1"/>
    </source>
</evidence>
<dbReference type="GO" id="GO:0003905">
    <property type="term" value="F:alkylbase DNA N-glycosylase activity"/>
    <property type="evidence" value="ECO:0007669"/>
    <property type="project" value="InterPro"/>
</dbReference>
<dbReference type="GO" id="GO:0006284">
    <property type="term" value="P:base-excision repair"/>
    <property type="evidence" value="ECO:0007669"/>
    <property type="project" value="InterPro"/>
</dbReference>
<keyword evidence="4 5" id="KW-0234">DNA repair</keyword>
<organism evidence="7">
    <name type="scientific">Isoptericola variabilis (strain 225)</name>
    <dbReference type="NCBI Taxonomy" id="743718"/>
    <lineage>
        <taxon>Bacteria</taxon>
        <taxon>Bacillati</taxon>
        <taxon>Actinomycetota</taxon>
        <taxon>Actinomycetes</taxon>
        <taxon>Micrococcales</taxon>
        <taxon>Promicromonosporaceae</taxon>
        <taxon>Isoptericola</taxon>
    </lineage>
</organism>
<gene>
    <name evidence="6" type="ordered locus">Isova_1348</name>
</gene>
<evidence type="ECO:0000256" key="4">
    <source>
        <dbReference type="ARBA" id="ARBA00023204"/>
    </source>
</evidence>
<dbReference type="NCBIfam" id="NF002003">
    <property type="entry name" value="PRK00802.1-3"/>
    <property type="match status" value="1"/>
</dbReference>
<dbReference type="STRING" id="743718.Isova_1348"/>
<evidence type="ECO:0000256" key="1">
    <source>
        <dbReference type="ARBA" id="ARBA00009232"/>
    </source>
</evidence>
<name>F6FT45_ISOV2</name>
<dbReference type="EC" id="3.2.2.-" evidence="5"/>
<keyword evidence="7" id="KW-1185">Reference proteome</keyword>
<dbReference type="SUPFAM" id="SSF50486">
    <property type="entry name" value="FMT C-terminal domain-like"/>
    <property type="match status" value="1"/>
</dbReference>
<dbReference type="eggNOG" id="COG2094">
    <property type="taxonomic scope" value="Bacteria"/>
</dbReference>
<keyword evidence="2 5" id="KW-0227">DNA damage</keyword>
<dbReference type="PANTHER" id="PTHR10429">
    <property type="entry name" value="DNA-3-METHYLADENINE GLYCOSYLASE"/>
    <property type="match status" value="1"/>
</dbReference>
<proteinExistence type="inferred from homology"/>
<dbReference type="PANTHER" id="PTHR10429:SF0">
    <property type="entry name" value="DNA-3-METHYLADENINE GLYCOSYLASE"/>
    <property type="match status" value="1"/>
</dbReference>
<evidence type="ECO:0000256" key="3">
    <source>
        <dbReference type="ARBA" id="ARBA00022801"/>
    </source>
</evidence>
<comment type="similarity">
    <text evidence="1 5">Belongs to the DNA glycosylase MPG family.</text>
</comment>
<keyword evidence="3 5" id="KW-0378">Hydrolase</keyword>
<dbReference type="EMBL" id="CP002810">
    <property type="protein sequence ID" value="AEG44116.1"/>
    <property type="molecule type" value="Genomic_DNA"/>
</dbReference>
<dbReference type="KEGG" id="iva:Isova_1348"/>
<dbReference type="AlphaFoldDB" id="F6FT45"/>
<protein>
    <recommendedName>
        <fullName evidence="5">Putative 3-methyladenine DNA glycosylase</fullName>
        <ecNumber evidence="5">3.2.2.-</ecNumber>
    </recommendedName>
</protein>
<dbReference type="CDD" id="cd00540">
    <property type="entry name" value="AAG"/>
    <property type="match status" value="1"/>
</dbReference>
<dbReference type="InterPro" id="IPR003180">
    <property type="entry name" value="MPG"/>
</dbReference>
<dbReference type="NCBIfam" id="TIGR00567">
    <property type="entry name" value="3mg"/>
    <property type="match status" value="1"/>
</dbReference>
<dbReference type="HAMAP" id="MF_00527">
    <property type="entry name" value="3MGH"/>
    <property type="match status" value="1"/>
</dbReference>
<reference evidence="6 7" key="1">
    <citation type="submission" date="2011-05" db="EMBL/GenBank/DDBJ databases">
        <title>Complete sequence of Isoptericola variabilis 225.</title>
        <authorList>
            <consortium name="US DOE Joint Genome Institute"/>
            <person name="Lucas S."/>
            <person name="Han J."/>
            <person name="Lapidus A."/>
            <person name="Cheng J.-F."/>
            <person name="Goodwin L."/>
            <person name="Pitluck S."/>
            <person name="Peters L."/>
            <person name="Mikhailova N."/>
            <person name="Zeytun A."/>
            <person name="Han C."/>
            <person name="Tapia R."/>
            <person name="Land M."/>
            <person name="Hauser L."/>
            <person name="Kyrpides N."/>
            <person name="Ivanova N."/>
            <person name="Pagani I."/>
            <person name="Siebers A."/>
            <person name="Allgaier M."/>
            <person name="Thelen M."/>
            <person name="Hugenholtz P."/>
            <person name="Gladden J."/>
            <person name="Woyke T."/>
        </authorList>
    </citation>
    <scope>NUCLEOTIDE SEQUENCE [LARGE SCALE GENOMIC DNA]</scope>
    <source>
        <strain evidence="7">225</strain>
    </source>
</reference>
<dbReference type="Proteomes" id="UP000009236">
    <property type="component" value="Chromosome"/>
</dbReference>